<dbReference type="AlphaFoldDB" id="A0A9P6M6R1"/>
<dbReference type="EMBL" id="JAAAHY010000054">
    <property type="protein sequence ID" value="KAF9967829.1"/>
    <property type="molecule type" value="Genomic_DNA"/>
</dbReference>
<dbReference type="SUPFAM" id="SSF53254">
    <property type="entry name" value="Phosphoglycerate mutase-like"/>
    <property type="match status" value="1"/>
</dbReference>
<evidence type="ECO:0000313" key="2">
    <source>
        <dbReference type="Proteomes" id="UP000738359"/>
    </source>
</evidence>
<accession>A0A9P6M6R1</accession>
<keyword evidence="2" id="KW-1185">Reference proteome</keyword>
<gene>
    <name evidence="1" type="ORF">BGZ70_007976</name>
</gene>
<dbReference type="Pfam" id="PF00300">
    <property type="entry name" value="His_Phos_1"/>
    <property type="match status" value="1"/>
</dbReference>
<dbReference type="OrthoDB" id="433124at2759"/>
<dbReference type="Gene3D" id="3.40.50.1240">
    <property type="entry name" value="Phosphoglycerate mutase-like"/>
    <property type="match status" value="1"/>
</dbReference>
<proteinExistence type="predicted"/>
<dbReference type="InterPro" id="IPR013078">
    <property type="entry name" value="His_Pase_superF_clade-1"/>
</dbReference>
<organism evidence="1 2">
    <name type="scientific">Mortierella alpina</name>
    <name type="common">Oleaginous fungus</name>
    <name type="synonym">Mortierella renispora</name>
    <dbReference type="NCBI Taxonomy" id="64518"/>
    <lineage>
        <taxon>Eukaryota</taxon>
        <taxon>Fungi</taxon>
        <taxon>Fungi incertae sedis</taxon>
        <taxon>Mucoromycota</taxon>
        <taxon>Mortierellomycotina</taxon>
        <taxon>Mortierellomycetes</taxon>
        <taxon>Mortierellales</taxon>
        <taxon>Mortierellaceae</taxon>
        <taxon>Mortierella</taxon>
    </lineage>
</organism>
<name>A0A9P6M6R1_MORAP</name>
<dbReference type="InterPro" id="IPR029033">
    <property type="entry name" value="His_PPase_superfam"/>
</dbReference>
<evidence type="ECO:0000313" key="1">
    <source>
        <dbReference type="EMBL" id="KAF9967829.1"/>
    </source>
</evidence>
<sequence length="167" mass="19182">MQDFALARREHEQYYTIDWKYMARDRSLPSWPETREDMQTRLDRTLAHILQAYTASLTKDSDLSIVFVTHASPVNALLEACLQAPVLVPVPNCSISRCRWTPATESSVSVKDDAGKNDEEGQHSIKDSSLIPDVLIQSRQTQTIAQEQGRWLLDYQTHTSHLDRDRR</sequence>
<dbReference type="Proteomes" id="UP000738359">
    <property type="component" value="Unassembled WGS sequence"/>
</dbReference>
<comment type="caution">
    <text evidence="1">The sequence shown here is derived from an EMBL/GenBank/DDBJ whole genome shotgun (WGS) entry which is preliminary data.</text>
</comment>
<reference evidence="1" key="1">
    <citation type="journal article" date="2020" name="Fungal Divers.">
        <title>Resolving the Mortierellaceae phylogeny through synthesis of multi-gene phylogenetics and phylogenomics.</title>
        <authorList>
            <person name="Vandepol N."/>
            <person name="Liber J."/>
            <person name="Desiro A."/>
            <person name="Na H."/>
            <person name="Kennedy M."/>
            <person name="Barry K."/>
            <person name="Grigoriev I.V."/>
            <person name="Miller A.N."/>
            <person name="O'Donnell K."/>
            <person name="Stajich J.E."/>
            <person name="Bonito G."/>
        </authorList>
    </citation>
    <scope>NUCLEOTIDE SEQUENCE</scope>
    <source>
        <strain evidence="1">CK1249</strain>
    </source>
</reference>
<protein>
    <submittedName>
        <fullName evidence="1">Uncharacterized protein</fullName>
    </submittedName>
</protein>